<dbReference type="Proteomes" id="UP000198287">
    <property type="component" value="Unassembled WGS sequence"/>
</dbReference>
<dbReference type="OrthoDB" id="6355718at2759"/>
<organism evidence="2 3">
    <name type="scientific">Folsomia candida</name>
    <name type="common">Springtail</name>
    <dbReference type="NCBI Taxonomy" id="158441"/>
    <lineage>
        <taxon>Eukaryota</taxon>
        <taxon>Metazoa</taxon>
        <taxon>Ecdysozoa</taxon>
        <taxon>Arthropoda</taxon>
        <taxon>Hexapoda</taxon>
        <taxon>Collembola</taxon>
        <taxon>Entomobryomorpha</taxon>
        <taxon>Isotomoidea</taxon>
        <taxon>Isotomidae</taxon>
        <taxon>Proisotominae</taxon>
        <taxon>Folsomia</taxon>
    </lineage>
</organism>
<keyword evidence="3" id="KW-1185">Reference proteome</keyword>
<evidence type="ECO:0000313" key="2">
    <source>
        <dbReference type="EMBL" id="OXA64659.1"/>
    </source>
</evidence>
<accession>A0A226F4F8</accession>
<evidence type="ECO:0000313" key="3">
    <source>
        <dbReference type="Proteomes" id="UP000198287"/>
    </source>
</evidence>
<dbReference type="SUPFAM" id="SSF100910">
    <property type="entry name" value="Chemosensory protein Csp2"/>
    <property type="match status" value="1"/>
</dbReference>
<dbReference type="PANTHER" id="PTHR11257:SF11">
    <property type="entry name" value="CHEMOSENSORY PROTEIN 17"/>
    <property type="match status" value="1"/>
</dbReference>
<dbReference type="Gene3D" id="1.10.2080.10">
    <property type="entry name" value="Insect odorant-binding protein A10/Ejaculatory bulb-specific protein 3"/>
    <property type="match status" value="1"/>
</dbReference>
<name>A0A226F4F8_FOLCA</name>
<dbReference type="InterPro" id="IPR005055">
    <property type="entry name" value="A10/PebIII"/>
</dbReference>
<evidence type="ECO:0000256" key="1">
    <source>
        <dbReference type="SAM" id="SignalP"/>
    </source>
</evidence>
<proteinExistence type="predicted"/>
<dbReference type="Pfam" id="PF03392">
    <property type="entry name" value="OS-D"/>
    <property type="match status" value="1"/>
</dbReference>
<dbReference type="PANTHER" id="PTHR11257">
    <property type="entry name" value="CHEMOSENSORY PROTEIN-RELATED"/>
    <property type="match status" value="1"/>
</dbReference>
<keyword evidence="1" id="KW-0732">Signal</keyword>
<protein>
    <submittedName>
        <fullName evidence="2">Ejaculatory bulb-specific protein 3</fullName>
    </submittedName>
</protein>
<feature type="chain" id="PRO_5012217755" evidence="1">
    <location>
        <begin position="28"/>
        <end position="133"/>
    </location>
</feature>
<reference evidence="2 3" key="1">
    <citation type="submission" date="2015-12" db="EMBL/GenBank/DDBJ databases">
        <title>The genome of Folsomia candida.</title>
        <authorList>
            <person name="Faddeeva A."/>
            <person name="Derks M.F."/>
            <person name="Anvar Y."/>
            <person name="Smit S."/>
            <person name="Van Straalen N."/>
            <person name="Roelofs D."/>
        </authorList>
    </citation>
    <scope>NUCLEOTIDE SEQUENCE [LARGE SCALE GENOMIC DNA]</scope>
    <source>
        <strain evidence="2 3">VU population</strain>
        <tissue evidence="2">Whole body</tissue>
    </source>
</reference>
<dbReference type="InterPro" id="IPR036682">
    <property type="entry name" value="OS_D_A10/PebIII_sf"/>
</dbReference>
<feature type="signal peptide" evidence="1">
    <location>
        <begin position="1"/>
        <end position="27"/>
    </location>
</feature>
<dbReference type="AlphaFoldDB" id="A0A226F4F8"/>
<sequence length="133" mass="15367">MKTHQSFSVLATLVLLGMISLWSTTAAENSFRTKRNALQNFAIERALKDKGFVRQLINCVLDRGPCDGHGRQLRLMAPEIVRGQCPGCSKKLHGQIRRVISHVQRNFPQEWSEVVRRFLQYPQQQFQNVFGYH</sequence>
<gene>
    <name evidence="2" type="ORF">Fcan01_02325</name>
</gene>
<dbReference type="OMA" id="KHRANFE"/>
<dbReference type="EMBL" id="LNIX01000001">
    <property type="protein sequence ID" value="OXA64659.1"/>
    <property type="molecule type" value="Genomic_DNA"/>
</dbReference>
<comment type="caution">
    <text evidence="2">The sequence shown here is derived from an EMBL/GenBank/DDBJ whole genome shotgun (WGS) entry which is preliminary data.</text>
</comment>